<organism evidence="2 3">
    <name type="scientific">Aquisphaera giovannonii</name>
    <dbReference type="NCBI Taxonomy" id="406548"/>
    <lineage>
        <taxon>Bacteria</taxon>
        <taxon>Pseudomonadati</taxon>
        <taxon>Planctomycetota</taxon>
        <taxon>Planctomycetia</taxon>
        <taxon>Isosphaerales</taxon>
        <taxon>Isosphaeraceae</taxon>
        <taxon>Aquisphaera</taxon>
    </lineage>
</organism>
<evidence type="ECO:0000256" key="1">
    <source>
        <dbReference type="SAM" id="MobiDB-lite"/>
    </source>
</evidence>
<evidence type="ECO:0000313" key="3">
    <source>
        <dbReference type="Proteomes" id="UP000324233"/>
    </source>
</evidence>
<keyword evidence="3" id="KW-1185">Reference proteome</keyword>
<feature type="compositionally biased region" description="Basic residues" evidence="1">
    <location>
        <begin position="325"/>
        <end position="338"/>
    </location>
</feature>
<protein>
    <submittedName>
        <fullName evidence="2">Uncharacterized protein</fullName>
    </submittedName>
</protein>
<feature type="region of interest" description="Disordered" evidence="1">
    <location>
        <begin position="98"/>
        <end position="123"/>
    </location>
</feature>
<evidence type="ECO:0000313" key="2">
    <source>
        <dbReference type="EMBL" id="QEH34598.1"/>
    </source>
</evidence>
<dbReference type="EMBL" id="CP042997">
    <property type="protein sequence ID" value="QEH34598.1"/>
    <property type="molecule type" value="Genomic_DNA"/>
</dbReference>
<accession>A0A5B9W232</accession>
<feature type="compositionally biased region" description="Gly residues" evidence="1">
    <location>
        <begin position="339"/>
        <end position="358"/>
    </location>
</feature>
<proteinExistence type="predicted"/>
<reference evidence="2 3" key="1">
    <citation type="submission" date="2019-08" db="EMBL/GenBank/DDBJ databases">
        <title>Deep-cultivation of Planctomycetes and their phenomic and genomic characterization uncovers novel biology.</title>
        <authorList>
            <person name="Wiegand S."/>
            <person name="Jogler M."/>
            <person name="Boedeker C."/>
            <person name="Pinto D."/>
            <person name="Vollmers J."/>
            <person name="Rivas-Marin E."/>
            <person name="Kohn T."/>
            <person name="Peeters S.H."/>
            <person name="Heuer A."/>
            <person name="Rast P."/>
            <person name="Oberbeckmann S."/>
            <person name="Bunk B."/>
            <person name="Jeske O."/>
            <person name="Meyerdierks A."/>
            <person name="Storesund J.E."/>
            <person name="Kallscheuer N."/>
            <person name="Luecker S."/>
            <person name="Lage O.M."/>
            <person name="Pohl T."/>
            <person name="Merkel B.J."/>
            <person name="Hornburger P."/>
            <person name="Mueller R.-W."/>
            <person name="Bruemmer F."/>
            <person name="Labrenz M."/>
            <person name="Spormann A.M."/>
            <person name="Op den Camp H."/>
            <person name="Overmann J."/>
            <person name="Amann R."/>
            <person name="Jetten M.S.M."/>
            <person name="Mascher T."/>
            <person name="Medema M.H."/>
            <person name="Devos D.P."/>
            <person name="Kaster A.-K."/>
            <person name="Ovreas L."/>
            <person name="Rohde M."/>
            <person name="Galperin M.Y."/>
            <person name="Jogler C."/>
        </authorList>
    </citation>
    <scope>NUCLEOTIDE SEQUENCE [LARGE SCALE GENOMIC DNA]</scope>
    <source>
        <strain evidence="2 3">OJF2</strain>
    </source>
</reference>
<name>A0A5B9W232_9BACT</name>
<sequence>MKLVLVHDSYGFTIGIRRLRHPRVPSIPAASFRLRRERPWWPRRAGERHRGGRAVAAVEALPGGRGNLSAWVHSSRLVVAAFLTLLLMWLRLGARKNRLRHPPRGGNPPPDMPLAGRRRSPRRTECRIAKVARCFAAAWNSSSNPARTRVPRRPRNTPGIRSAQGGPRFRRGERKPRGARSSGPGHPRASIRRAWRIAFPLWVTSAMVARFRGPPRRFLGSLVSRTAAGVAIRPFLHPCRLHRRGSWVEIAGLGSVLLGQPHRRARPGAVAHASALLIDPLPPRPLQRCRDRDAGAARIARLPRGGVPGAHGRGTRLREGDDRGRRPRHARGRPKGGRPKGGGQRGHSGEAKGGGQRGQGRPKGTFWGRPKGGRPKGTGGQRGHSGVPQT</sequence>
<dbReference type="KEGG" id="agv:OJF2_31390"/>
<dbReference type="Proteomes" id="UP000324233">
    <property type="component" value="Chromosome"/>
</dbReference>
<feature type="compositionally biased region" description="Basic residues" evidence="1">
    <location>
        <begin position="168"/>
        <end position="178"/>
    </location>
</feature>
<gene>
    <name evidence="2" type="ORF">OJF2_31390</name>
</gene>
<feature type="region of interest" description="Disordered" evidence="1">
    <location>
        <begin position="298"/>
        <end position="390"/>
    </location>
</feature>
<feature type="region of interest" description="Disordered" evidence="1">
    <location>
        <begin position="143"/>
        <end position="189"/>
    </location>
</feature>
<dbReference type="AlphaFoldDB" id="A0A5B9W232"/>